<evidence type="ECO:0000256" key="1">
    <source>
        <dbReference type="SAM" id="SignalP"/>
    </source>
</evidence>
<accession>A0ABQ3F0A6</accession>
<evidence type="ECO:0000313" key="2">
    <source>
        <dbReference type="EMBL" id="GHB57987.1"/>
    </source>
</evidence>
<reference evidence="3" key="1">
    <citation type="journal article" date="2019" name="Int. J. Syst. Evol. Microbiol.">
        <title>The Global Catalogue of Microorganisms (GCM) 10K type strain sequencing project: providing services to taxonomists for standard genome sequencing and annotation.</title>
        <authorList>
            <consortium name="The Broad Institute Genomics Platform"/>
            <consortium name="The Broad Institute Genome Sequencing Center for Infectious Disease"/>
            <person name="Wu L."/>
            <person name="Ma J."/>
        </authorList>
    </citation>
    <scope>NUCLEOTIDE SEQUENCE [LARGE SCALE GENOMIC DNA]</scope>
    <source>
        <strain evidence="3">JCM 4738</strain>
    </source>
</reference>
<sequence>MRIRKFLAAAAMAGTVLTAGVATTGTASASSLADCSGHSETVCLYYNSSSSGHGAVFFQTSDISNYSGYYFSGGAYGSSGAGVSVKNHAAAVDSYYAGSFTVYYGSGDRNCSYACQTVPDYAYRDLNAQMKNNNAAGFFG</sequence>
<protein>
    <recommendedName>
        <fullName evidence="4">Peptidase inhibitor family I36</fullName>
    </recommendedName>
</protein>
<keyword evidence="1" id="KW-0732">Signal</keyword>
<organism evidence="2 3">
    <name type="scientific">Streptomyces cirratus</name>
    <dbReference type="NCBI Taxonomy" id="68187"/>
    <lineage>
        <taxon>Bacteria</taxon>
        <taxon>Bacillati</taxon>
        <taxon>Actinomycetota</taxon>
        <taxon>Actinomycetes</taxon>
        <taxon>Kitasatosporales</taxon>
        <taxon>Streptomycetaceae</taxon>
        <taxon>Streptomyces</taxon>
    </lineage>
</organism>
<proteinExistence type="predicted"/>
<evidence type="ECO:0000313" key="3">
    <source>
        <dbReference type="Proteomes" id="UP000642673"/>
    </source>
</evidence>
<name>A0ABQ3F0A6_9ACTN</name>
<feature type="signal peptide" evidence="1">
    <location>
        <begin position="1"/>
        <end position="29"/>
    </location>
</feature>
<dbReference type="RefSeq" id="WP_190184612.1">
    <property type="nucleotide sequence ID" value="NZ_BMVP01000004.1"/>
</dbReference>
<dbReference type="EMBL" id="BMVP01000004">
    <property type="protein sequence ID" value="GHB57987.1"/>
    <property type="molecule type" value="Genomic_DNA"/>
</dbReference>
<comment type="caution">
    <text evidence="2">The sequence shown here is derived from an EMBL/GenBank/DDBJ whole genome shotgun (WGS) entry which is preliminary data.</text>
</comment>
<gene>
    <name evidence="2" type="ORF">GCM10010347_30190</name>
</gene>
<feature type="chain" id="PRO_5047007278" description="Peptidase inhibitor family I36" evidence="1">
    <location>
        <begin position="30"/>
        <end position="140"/>
    </location>
</feature>
<evidence type="ECO:0008006" key="4">
    <source>
        <dbReference type="Google" id="ProtNLM"/>
    </source>
</evidence>
<keyword evidence="3" id="KW-1185">Reference proteome</keyword>
<dbReference type="Proteomes" id="UP000642673">
    <property type="component" value="Unassembled WGS sequence"/>
</dbReference>